<dbReference type="SMART" id="SM00105">
    <property type="entry name" value="ArfGap"/>
    <property type="match status" value="1"/>
</dbReference>
<organism evidence="4 5">
    <name type="scientific">Wickerhamomyces anomalus (strain ATCC 58044 / CBS 1984 / NCYC 433 / NRRL Y-366-8)</name>
    <name type="common">Yeast</name>
    <name type="synonym">Hansenula anomala</name>
    <dbReference type="NCBI Taxonomy" id="683960"/>
    <lineage>
        <taxon>Eukaryota</taxon>
        <taxon>Fungi</taxon>
        <taxon>Dikarya</taxon>
        <taxon>Ascomycota</taxon>
        <taxon>Saccharomycotina</taxon>
        <taxon>Saccharomycetes</taxon>
        <taxon>Phaffomycetales</taxon>
        <taxon>Wickerhamomycetaceae</taxon>
        <taxon>Wickerhamomyces</taxon>
    </lineage>
</organism>
<dbReference type="Proteomes" id="UP000094112">
    <property type="component" value="Unassembled WGS sequence"/>
</dbReference>
<dbReference type="GO" id="GO:0010512">
    <property type="term" value="P:negative regulation of phosphatidylinositol biosynthetic process"/>
    <property type="evidence" value="ECO:0007669"/>
    <property type="project" value="EnsemblFungi"/>
</dbReference>
<feature type="compositionally biased region" description="Low complexity" evidence="2">
    <location>
        <begin position="145"/>
        <end position="166"/>
    </location>
</feature>
<gene>
    <name evidence="4" type="ORF">WICANDRAFT_82191</name>
</gene>
<dbReference type="CDD" id="cd08204">
    <property type="entry name" value="ArfGap"/>
    <property type="match status" value="1"/>
</dbReference>
<feature type="compositionally biased region" description="Low complexity" evidence="2">
    <location>
        <begin position="235"/>
        <end position="257"/>
    </location>
</feature>
<dbReference type="OrthoDB" id="10266696at2759"/>
<dbReference type="InterPro" id="IPR051718">
    <property type="entry name" value="ARF_GTPase-activating"/>
</dbReference>
<evidence type="ECO:0000259" key="3">
    <source>
        <dbReference type="PROSITE" id="PS50115"/>
    </source>
</evidence>
<dbReference type="InterPro" id="IPR009060">
    <property type="entry name" value="UBA-like_sf"/>
</dbReference>
<dbReference type="GO" id="GO:0005634">
    <property type="term" value="C:nucleus"/>
    <property type="evidence" value="ECO:0007669"/>
    <property type="project" value="EnsemblFungi"/>
</dbReference>
<reference evidence="4 5" key="1">
    <citation type="journal article" date="2016" name="Proc. Natl. Acad. Sci. U.S.A.">
        <title>Comparative genomics of biotechnologically important yeasts.</title>
        <authorList>
            <person name="Riley R."/>
            <person name="Haridas S."/>
            <person name="Wolfe K.H."/>
            <person name="Lopes M.R."/>
            <person name="Hittinger C.T."/>
            <person name="Goeker M."/>
            <person name="Salamov A.A."/>
            <person name="Wisecaver J.H."/>
            <person name="Long T.M."/>
            <person name="Calvey C.H."/>
            <person name="Aerts A.L."/>
            <person name="Barry K.W."/>
            <person name="Choi C."/>
            <person name="Clum A."/>
            <person name="Coughlan A.Y."/>
            <person name="Deshpande S."/>
            <person name="Douglass A.P."/>
            <person name="Hanson S.J."/>
            <person name="Klenk H.-P."/>
            <person name="LaButti K.M."/>
            <person name="Lapidus A."/>
            <person name="Lindquist E.A."/>
            <person name="Lipzen A.M."/>
            <person name="Meier-Kolthoff J.P."/>
            <person name="Ohm R.A."/>
            <person name="Otillar R.P."/>
            <person name="Pangilinan J.L."/>
            <person name="Peng Y."/>
            <person name="Rokas A."/>
            <person name="Rosa C.A."/>
            <person name="Scheuner C."/>
            <person name="Sibirny A.A."/>
            <person name="Slot J.C."/>
            <person name="Stielow J.B."/>
            <person name="Sun H."/>
            <person name="Kurtzman C.P."/>
            <person name="Blackwell M."/>
            <person name="Grigoriev I.V."/>
            <person name="Jeffries T.W."/>
        </authorList>
    </citation>
    <scope>NUCLEOTIDE SEQUENCE [LARGE SCALE GENOMIC DNA]</scope>
    <source>
        <strain evidence="5">ATCC 58044 / CBS 1984 / NCYC 433 / NRRL Y-366-8</strain>
    </source>
</reference>
<dbReference type="Gene3D" id="1.10.220.150">
    <property type="entry name" value="Arf GTPase activating protein"/>
    <property type="match status" value="1"/>
</dbReference>
<dbReference type="GO" id="GO:0005096">
    <property type="term" value="F:GTPase activator activity"/>
    <property type="evidence" value="ECO:0007669"/>
    <property type="project" value="EnsemblFungi"/>
</dbReference>
<feature type="compositionally biased region" description="Basic residues" evidence="2">
    <location>
        <begin position="135"/>
        <end position="144"/>
    </location>
</feature>
<dbReference type="PRINTS" id="PR00405">
    <property type="entry name" value="REVINTRACTNG"/>
</dbReference>
<feature type="domain" description="Arf-GAP" evidence="3">
    <location>
        <begin position="10"/>
        <end position="130"/>
    </location>
</feature>
<dbReference type="Pfam" id="PF01412">
    <property type="entry name" value="ArfGap"/>
    <property type="match status" value="1"/>
</dbReference>
<protein>
    <recommendedName>
        <fullName evidence="3">Arf-GAP domain-containing protein</fullName>
    </recommendedName>
</protein>
<feature type="region of interest" description="Disordered" evidence="2">
    <location>
        <begin position="128"/>
        <end position="167"/>
    </location>
</feature>
<keyword evidence="5" id="KW-1185">Reference proteome</keyword>
<dbReference type="GO" id="GO:0008270">
    <property type="term" value="F:zinc ion binding"/>
    <property type="evidence" value="ECO:0007669"/>
    <property type="project" value="UniProtKB-KW"/>
</dbReference>
<proteinExistence type="predicted"/>
<dbReference type="GO" id="GO:0140297">
    <property type="term" value="F:DNA-binding transcription factor binding"/>
    <property type="evidence" value="ECO:0007669"/>
    <property type="project" value="EnsemblFungi"/>
</dbReference>
<dbReference type="InterPro" id="IPR037278">
    <property type="entry name" value="ARFGAP/RecO"/>
</dbReference>
<dbReference type="EMBL" id="KV454208">
    <property type="protein sequence ID" value="ODQ62077.1"/>
    <property type="molecule type" value="Genomic_DNA"/>
</dbReference>
<feature type="region of interest" description="Disordered" evidence="2">
    <location>
        <begin position="221"/>
        <end position="268"/>
    </location>
</feature>
<keyword evidence="1" id="KW-0479">Metal-binding</keyword>
<dbReference type="SUPFAM" id="SSF57863">
    <property type="entry name" value="ArfGap/RecO-like zinc finger"/>
    <property type="match status" value="1"/>
</dbReference>
<dbReference type="STRING" id="683960.A0A1E3PB27"/>
<feature type="compositionally biased region" description="Polar residues" evidence="2">
    <location>
        <begin position="258"/>
        <end position="268"/>
    </location>
</feature>
<dbReference type="PROSITE" id="PS50115">
    <property type="entry name" value="ARFGAP"/>
    <property type="match status" value="1"/>
</dbReference>
<dbReference type="GeneID" id="30202592"/>
<dbReference type="SUPFAM" id="SSF46934">
    <property type="entry name" value="UBA-like"/>
    <property type="match status" value="1"/>
</dbReference>
<name>A0A1E3PB27_WICAA</name>
<dbReference type="PANTHER" id="PTHR45705">
    <property type="entry name" value="FI20236P1"/>
    <property type="match status" value="1"/>
</dbReference>
<evidence type="ECO:0000256" key="2">
    <source>
        <dbReference type="SAM" id="MobiDB-lite"/>
    </source>
</evidence>
<sequence length="419" mass="47451">MSKRNQKRIEHELKDLINDRSNANKCGECGAGFPTWASVNLGVFLCGRCASLHRKLGEDVSFVKSLSLDKWDEEDLDSLSRIGNKKAKQIWNPKKVPFPFDDDDKDEIYQYLRQKYIQGKFRYDPIDEDDYNLRPKSRSHKSRSRSSTVNSRPSSRPSVSSRSIPRLSHRDISEYDRLKLRSLEKRLEEQGFTNTDDNYESLYLAKGDFNLAIDILSNSAADDRPEAKPALPRRPGTSVSNGGGSSQSISQPVSASSDWWNGASQQTPSPAIFDGTTGVNPQQATGLIQPPQQYLDPATGIIYVDPIQQEQYLQQQQQLQLQQQQTGFFQQTSQQQPQQTGVFQQPQQTGIFQQPQQQQQTGAFYQQPFQTGGVMPQRTGVDKNQLLSLYNTGGQPQQQSQQQQQGYQFNNGFNGYSYQ</sequence>
<dbReference type="GO" id="GO:0030479">
    <property type="term" value="C:actin cortical patch"/>
    <property type="evidence" value="ECO:0007669"/>
    <property type="project" value="EnsemblFungi"/>
</dbReference>
<dbReference type="InterPro" id="IPR038508">
    <property type="entry name" value="ArfGAP_dom_sf"/>
</dbReference>
<accession>A0A1E3PB27</accession>
<evidence type="ECO:0000313" key="4">
    <source>
        <dbReference type="EMBL" id="ODQ62077.1"/>
    </source>
</evidence>
<dbReference type="AlphaFoldDB" id="A0A1E3PB27"/>
<dbReference type="GO" id="GO:0045944">
    <property type="term" value="P:positive regulation of transcription by RNA polymerase II"/>
    <property type="evidence" value="ECO:0007669"/>
    <property type="project" value="EnsemblFungi"/>
</dbReference>
<evidence type="ECO:0000313" key="5">
    <source>
        <dbReference type="Proteomes" id="UP000094112"/>
    </source>
</evidence>
<keyword evidence="1" id="KW-0862">Zinc</keyword>
<feature type="compositionally biased region" description="Low complexity" evidence="2">
    <location>
        <begin position="393"/>
        <end position="410"/>
    </location>
</feature>
<dbReference type="GO" id="GO:0006897">
    <property type="term" value="P:endocytosis"/>
    <property type="evidence" value="ECO:0007669"/>
    <property type="project" value="EnsemblFungi"/>
</dbReference>
<dbReference type="InterPro" id="IPR001164">
    <property type="entry name" value="ArfGAP_dom"/>
</dbReference>
<evidence type="ECO:0000256" key="1">
    <source>
        <dbReference type="PROSITE-ProRule" id="PRU00288"/>
    </source>
</evidence>
<dbReference type="PANTHER" id="PTHR45705:SF9">
    <property type="entry name" value="PROTEIN GTS1"/>
    <property type="match status" value="1"/>
</dbReference>
<keyword evidence="1" id="KW-0863">Zinc-finger</keyword>
<feature type="region of interest" description="Disordered" evidence="2">
    <location>
        <begin position="390"/>
        <end position="410"/>
    </location>
</feature>
<feature type="region of interest" description="Disordered" evidence="2">
    <location>
        <begin position="337"/>
        <end position="360"/>
    </location>
</feature>
<dbReference type="RefSeq" id="XP_019041284.1">
    <property type="nucleotide sequence ID" value="XM_019185346.1"/>
</dbReference>